<dbReference type="Gene3D" id="3.30.40.10">
    <property type="entry name" value="Zinc/RING finger domain, C3HC4 (zinc finger)"/>
    <property type="match status" value="3"/>
</dbReference>
<dbReference type="InterPro" id="IPR013083">
    <property type="entry name" value="Znf_RING/FYVE/PHD"/>
</dbReference>
<dbReference type="CDD" id="cd15492">
    <property type="entry name" value="PHD_BRPF_JADE_like"/>
    <property type="match status" value="1"/>
</dbReference>
<dbReference type="InterPro" id="IPR001965">
    <property type="entry name" value="Znf_PHD"/>
</dbReference>
<dbReference type="InterPro" id="IPR034732">
    <property type="entry name" value="EPHD"/>
</dbReference>
<dbReference type="InterPro" id="IPR019786">
    <property type="entry name" value="Zinc_finger_PHD-type_CS"/>
</dbReference>
<accession>A0AAU9K6F7</accession>
<organism evidence="9 10">
    <name type="scientific">Blepharisma stoltei</name>
    <dbReference type="NCBI Taxonomy" id="1481888"/>
    <lineage>
        <taxon>Eukaryota</taxon>
        <taxon>Sar</taxon>
        <taxon>Alveolata</taxon>
        <taxon>Ciliophora</taxon>
        <taxon>Postciliodesmatophora</taxon>
        <taxon>Heterotrichea</taxon>
        <taxon>Heterotrichida</taxon>
        <taxon>Blepharismidae</taxon>
        <taxon>Blepharisma</taxon>
    </lineage>
</organism>
<feature type="region of interest" description="Disordered" evidence="6">
    <location>
        <begin position="519"/>
        <end position="541"/>
    </location>
</feature>
<dbReference type="Pfam" id="PF00628">
    <property type="entry name" value="PHD"/>
    <property type="match status" value="1"/>
</dbReference>
<sequence>MGDFIMLYSAATLYEESSDTPADEPIKLHCENQSSRQVCIFCEKGTNPLIKLPSGSLAHSSCRENRACIICGLSGMTLHCRSYGCSRVVHPWCMSWTLHHSFNLEDPKCDIHLPNGRKKREYQRLWQTRQACHKASQDPESVKVIKETIDDFKSQSVYTGQILWYIINVQYFPSTYTITNLPNFCVKEKKEDLGFSNGDVDFLIEKYNKKLEEQAAYNENIFNEIIKPEINKNTLEIPEINMKKITHNKEDDLILGEIKKLSWRGHYEEYLKYFESKGRGETDFSLSEKRQSGLRGPPKCEEDWVCGVCGDGDYEDDDLIVICSKCEMGAHMKCYGIPTVPDHDWYCQACEKTNSLDERHNLKCALCSVVGGALKLTIHETSKDLTFPNYEYKGNPEKVWVHVFCALHIESATITDKINVTGIDLTKIDMKRFSLRCQKCGSKEGACLQCQHGRCQAAFHPECAKDLFTNTRDKSGYDEVSLYCTMHKPLKLRRVLENREKKSVLDIISFAKILEKVSKKKKNTKNTPPKPKKQRKEDRPFSSLEKFQLIKAMEDKLDYLLKHENNNFAFIVKSKNSSNALRSFVDIKRPLIYNTLDPQAILKYNITVSGRKPLECYTFYKALIAPIIKKELAILNLQPTVYVPKGKIKKQKKIILRLEREKEKAKKELKFVQSIIEAPILEDLITEETYCICKKPFVEKTYKRATETEEEFEKRQWYTGMVECEQCNDWFHYECMKFKYMQVPEVFYCPNCNPKRVHLSEDRLD</sequence>
<evidence type="ECO:0000259" key="8">
    <source>
        <dbReference type="PROSITE" id="PS51805"/>
    </source>
</evidence>
<keyword evidence="2 4" id="KW-0863">Zinc-finger</keyword>
<evidence type="ECO:0000256" key="6">
    <source>
        <dbReference type="SAM" id="MobiDB-lite"/>
    </source>
</evidence>
<dbReference type="CDD" id="cd15571">
    <property type="entry name" value="ePHD"/>
    <property type="match status" value="1"/>
</dbReference>
<evidence type="ECO:0000256" key="1">
    <source>
        <dbReference type="ARBA" id="ARBA00022723"/>
    </source>
</evidence>
<proteinExistence type="predicted"/>
<dbReference type="AlphaFoldDB" id="A0AAU9K6F7"/>
<evidence type="ECO:0000313" key="9">
    <source>
        <dbReference type="EMBL" id="CAG9334625.1"/>
    </source>
</evidence>
<keyword evidence="3" id="KW-0862">Zinc</keyword>
<dbReference type="InterPro" id="IPR050701">
    <property type="entry name" value="Histone_Mod_Regulator"/>
</dbReference>
<keyword evidence="1" id="KW-0479">Metal-binding</keyword>
<dbReference type="InterPro" id="IPR019787">
    <property type="entry name" value="Znf_PHD-finger"/>
</dbReference>
<dbReference type="GO" id="GO:0008270">
    <property type="term" value="F:zinc ion binding"/>
    <property type="evidence" value="ECO:0007669"/>
    <property type="project" value="UniProtKB-KW"/>
</dbReference>
<feature type="compositionally biased region" description="Basic residues" evidence="6">
    <location>
        <begin position="519"/>
        <end position="534"/>
    </location>
</feature>
<evidence type="ECO:0000259" key="7">
    <source>
        <dbReference type="PROSITE" id="PS50016"/>
    </source>
</evidence>
<dbReference type="PROSITE" id="PS50016">
    <property type="entry name" value="ZF_PHD_2"/>
    <property type="match status" value="2"/>
</dbReference>
<feature type="domain" description="PHD-type" evidence="8">
    <location>
        <begin position="361"/>
        <end position="488"/>
    </location>
</feature>
<name>A0AAU9K6F7_9CILI</name>
<dbReference type="PANTHER" id="PTHR13793:SF107">
    <property type="entry name" value="BROMODOMAIN-CONTAINING PROTEIN HOMOLOG"/>
    <property type="match status" value="1"/>
</dbReference>
<reference evidence="9" key="1">
    <citation type="submission" date="2021-09" db="EMBL/GenBank/DDBJ databases">
        <authorList>
            <consortium name="AG Swart"/>
            <person name="Singh M."/>
            <person name="Singh A."/>
            <person name="Seah K."/>
            <person name="Emmerich C."/>
        </authorList>
    </citation>
    <scope>NUCLEOTIDE SEQUENCE</scope>
    <source>
        <strain evidence="9">ATCC30299</strain>
    </source>
</reference>
<dbReference type="PROSITE" id="PS51805">
    <property type="entry name" value="EPHD"/>
    <property type="match status" value="1"/>
</dbReference>
<dbReference type="InterPro" id="IPR011011">
    <property type="entry name" value="Znf_FYVE_PHD"/>
</dbReference>
<evidence type="ECO:0000313" key="10">
    <source>
        <dbReference type="Proteomes" id="UP001162131"/>
    </source>
</evidence>
<feature type="coiled-coil region" evidence="5">
    <location>
        <begin position="648"/>
        <end position="675"/>
    </location>
</feature>
<dbReference type="PANTHER" id="PTHR13793">
    <property type="entry name" value="PHD FINGER PROTEINS"/>
    <property type="match status" value="1"/>
</dbReference>
<dbReference type="PROSITE" id="PS01359">
    <property type="entry name" value="ZF_PHD_1"/>
    <property type="match status" value="1"/>
</dbReference>
<dbReference type="EMBL" id="CAJZBQ010000058">
    <property type="protein sequence ID" value="CAG9334625.1"/>
    <property type="molecule type" value="Genomic_DNA"/>
</dbReference>
<dbReference type="GO" id="GO:0006357">
    <property type="term" value="P:regulation of transcription by RNA polymerase II"/>
    <property type="evidence" value="ECO:0007669"/>
    <property type="project" value="TreeGrafter"/>
</dbReference>
<evidence type="ECO:0000256" key="3">
    <source>
        <dbReference type="ARBA" id="ARBA00022833"/>
    </source>
</evidence>
<feature type="domain" description="PHD-type" evidence="7">
    <location>
        <begin position="303"/>
        <end position="353"/>
    </location>
</feature>
<gene>
    <name evidence="9" type="ORF">BSTOLATCC_MIC61236</name>
</gene>
<dbReference type="Proteomes" id="UP001162131">
    <property type="component" value="Unassembled WGS sequence"/>
</dbReference>
<feature type="domain" description="PHD-type" evidence="7">
    <location>
        <begin position="688"/>
        <end position="755"/>
    </location>
</feature>
<dbReference type="Pfam" id="PF13831">
    <property type="entry name" value="PHD_2"/>
    <property type="match status" value="1"/>
</dbReference>
<keyword evidence="5" id="KW-0175">Coiled coil</keyword>
<comment type="caution">
    <text evidence="9">The sequence shown here is derived from an EMBL/GenBank/DDBJ whole genome shotgun (WGS) entry which is preliminary data.</text>
</comment>
<evidence type="ECO:0000256" key="2">
    <source>
        <dbReference type="ARBA" id="ARBA00022771"/>
    </source>
</evidence>
<evidence type="ECO:0000256" key="4">
    <source>
        <dbReference type="PROSITE-ProRule" id="PRU00146"/>
    </source>
</evidence>
<dbReference type="Pfam" id="PF13832">
    <property type="entry name" value="zf-HC5HC2H_2"/>
    <property type="match status" value="1"/>
</dbReference>
<dbReference type="SMART" id="SM00249">
    <property type="entry name" value="PHD"/>
    <property type="match status" value="4"/>
</dbReference>
<protein>
    <submittedName>
        <fullName evidence="9">Uncharacterized protein</fullName>
    </submittedName>
</protein>
<evidence type="ECO:0000256" key="5">
    <source>
        <dbReference type="SAM" id="Coils"/>
    </source>
</evidence>
<keyword evidence="10" id="KW-1185">Reference proteome</keyword>
<dbReference type="SUPFAM" id="SSF57903">
    <property type="entry name" value="FYVE/PHD zinc finger"/>
    <property type="match status" value="2"/>
</dbReference>